<feature type="transmembrane region" description="Helical" evidence="2">
    <location>
        <begin position="20"/>
        <end position="45"/>
    </location>
</feature>
<keyword evidence="2" id="KW-1133">Transmembrane helix</keyword>
<dbReference type="Pfam" id="PF15681">
    <property type="entry name" value="LAX"/>
    <property type="match status" value="1"/>
</dbReference>
<dbReference type="InterPro" id="IPR031393">
    <property type="entry name" value="LAX"/>
</dbReference>
<dbReference type="GeneID" id="103600023"/>
<feature type="region of interest" description="Disordered" evidence="1">
    <location>
        <begin position="359"/>
        <end position="378"/>
    </location>
</feature>
<proteinExistence type="predicted"/>
<dbReference type="PANTHER" id="PTHR24091:SF0">
    <property type="entry name" value="LYMPHOCYTE TRANSMEMBRANE ADAPTER 1"/>
    <property type="match status" value="1"/>
</dbReference>
<accession>A0ABM0RPC9</accession>
<keyword evidence="2" id="KW-0472">Membrane</keyword>
<feature type="compositionally biased region" description="Low complexity" evidence="1">
    <location>
        <begin position="226"/>
        <end position="240"/>
    </location>
</feature>
<keyword evidence="2 4" id="KW-0812">Transmembrane</keyword>
<dbReference type="RefSeq" id="XP_008582470.1">
    <property type="nucleotide sequence ID" value="XM_008584248.1"/>
</dbReference>
<evidence type="ECO:0000256" key="1">
    <source>
        <dbReference type="SAM" id="MobiDB-lite"/>
    </source>
</evidence>
<feature type="region of interest" description="Disordered" evidence="1">
    <location>
        <begin position="273"/>
        <end position="306"/>
    </location>
</feature>
<gene>
    <name evidence="4" type="primary">LAX1</name>
</gene>
<keyword evidence="3" id="KW-1185">Reference proteome</keyword>
<name>A0ABM0RPC9_GALVR</name>
<protein>
    <submittedName>
        <fullName evidence="4">Lymphocyte transmembrane adapter 1 isoform X2</fullName>
    </submittedName>
</protein>
<evidence type="ECO:0000313" key="4">
    <source>
        <dbReference type="RefSeq" id="XP_008582470.1"/>
    </source>
</evidence>
<evidence type="ECO:0000256" key="2">
    <source>
        <dbReference type="SAM" id="Phobius"/>
    </source>
</evidence>
<feature type="region of interest" description="Disordered" evidence="1">
    <location>
        <begin position="206"/>
        <end position="244"/>
    </location>
</feature>
<reference evidence="4" key="1">
    <citation type="submission" date="2025-08" db="UniProtKB">
        <authorList>
            <consortium name="RefSeq"/>
        </authorList>
    </citation>
    <scope>IDENTIFICATION</scope>
</reference>
<organism evidence="3 4">
    <name type="scientific">Galeopterus variegatus</name>
    <name type="common">Malayan flying lemur</name>
    <name type="synonym">Cynocephalus variegatus</name>
    <dbReference type="NCBI Taxonomy" id="482537"/>
    <lineage>
        <taxon>Eukaryota</taxon>
        <taxon>Metazoa</taxon>
        <taxon>Chordata</taxon>
        <taxon>Craniata</taxon>
        <taxon>Vertebrata</taxon>
        <taxon>Euteleostomi</taxon>
        <taxon>Mammalia</taxon>
        <taxon>Eutheria</taxon>
        <taxon>Euarchontoglires</taxon>
        <taxon>Dermoptera</taxon>
        <taxon>Cynocephalidae</taxon>
        <taxon>Galeopterus</taxon>
    </lineage>
</organism>
<feature type="compositionally biased region" description="Basic and acidic residues" evidence="1">
    <location>
        <begin position="296"/>
        <end position="306"/>
    </location>
</feature>
<evidence type="ECO:0000313" key="3">
    <source>
        <dbReference type="Proteomes" id="UP000694923"/>
    </source>
</evidence>
<feature type="region of interest" description="Disordered" evidence="1">
    <location>
        <begin position="326"/>
        <end position="349"/>
    </location>
</feature>
<dbReference type="PANTHER" id="PTHR24091">
    <property type="entry name" value="LYMPHOCYTE TRANSMEMBRANE ADAPTER 1"/>
    <property type="match status" value="1"/>
</dbReference>
<dbReference type="Proteomes" id="UP000694923">
    <property type="component" value="Unplaced"/>
</dbReference>
<sequence>MRSHLLQWALASQRDKDQSSSIFSGFAGLLASLLVVVVFCILWNWNKWKKRRVPYLQVTARPLLTLPRPRQRAKNIYDLLPRRREDMGRHQSRSIRIVSTESLLSRNSDSADHVTSQAGNDLQVHRAHIHAMGYTVGVYDNATVPQMCAHYINARASRDCSSISSEDSHDYVNVPTAEETAETLASSNSPLRNLLVLPSAQELEFTEERDKDCGAASDCTSFWSPGTEGSDSVSDGEGSSQTSNDYVNMRLDLRAVQQKQSWVDFQCHRDYENFSPADPNGSQQQAEEEVTSSKTDNVKGKIDGSDTHIQPVTRKFLASGDYVAFQPSTQSENSQVKHGEEMSNDDSNDYENVLAAKSGCRNSEQEPGNQLPPDEVRPSCPTAKPCGVVYPAGTLATAEFSKDP</sequence>